<keyword evidence="3" id="KW-1185">Reference proteome</keyword>
<dbReference type="AlphaFoldDB" id="A0A8H3PFD9"/>
<comment type="caution">
    <text evidence="2">The sequence shown here is derived from an EMBL/GenBank/DDBJ whole genome shotgun (WGS) entry which is preliminary data.</text>
</comment>
<feature type="compositionally biased region" description="Basic and acidic residues" evidence="1">
    <location>
        <begin position="27"/>
        <end position="48"/>
    </location>
</feature>
<sequence>MPILQRRPAMLSSRESTSPPNSAESDCTLKEHIVLVGDDYEKPHKDMDFPSAKLGSMSYSGKSKNNLRIKTYSKTELHDRYLSSEEEPSPSPDGHENHDEELRHKESAKFNDDVGELYRAIEGKPEIAIAVPILSLGRPKLVDITNLAPIHKRKQRIPKSQLPHIPFKIPEKHLSAVVDEYVPFAAHEAAKIAAARVSFEPVQTPNRRKSRHILTAPDSWLPNDETLAVDEEHCIPDLEVRQTPSYHDYDPYSLEPPRLVSSAMLSRHRGSPGIIQAHADTSGWKGLTRSLSLAKRQKSHQQITKKPRMVARGANERDDMLAIPPFWFESRATA</sequence>
<dbReference type="OrthoDB" id="5416476at2759"/>
<evidence type="ECO:0000313" key="3">
    <source>
        <dbReference type="Proteomes" id="UP000664521"/>
    </source>
</evidence>
<name>A0A8H3PFD9_9LECA</name>
<feature type="compositionally biased region" description="Basic and acidic residues" evidence="1">
    <location>
        <begin position="73"/>
        <end position="83"/>
    </location>
</feature>
<dbReference type="EMBL" id="CAJPDS010000134">
    <property type="protein sequence ID" value="CAF9939647.1"/>
    <property type="molecule type" value="Genomic_DNA"/>
</dbReference>
<feature type="compositionally biased region" description="Basic and acidic residues" evidence="1">
    <location>
        <begin position="93"/>
        <end position="108"/>
    </location>
</feature>
<feature type="compositionally biased region" description="Polar residues" evidence="1">
    <location>
        <begin position="57"/>
        <end position="72"/>
    </location>
</feature>
<feature type="region of interest" description="Disordered" evidence="1">
    <location>
        <begin position="1"/>
        <end position="108"/>
    </location>
</feature>
<proteinExistence type="predicted"/>
<accession>A0A8H3PFD9</accession>
<protein>
    <submittedName>
        <fullName evidence="2">Uncharacterized protein</fullName>
    </submittedName>
</protein>
<organism evidence="2 3">
    <name type="scientific">Heterodermia speciosa</name>
    <dbReference type="NCBI Taxonomy" id="116794"/>
    <lineage>
        <taxon>Eukaryota</taxon>
        <taxon>Fungi</taxon>
        <taxon>Dikarya</taxon>
        <taxon>Ascomycota</taxon>
        <taxon>Pezizomycotina</taxon>
        <taxon>Lecanoromycetes</taxon>
        <taxon>OSLEUM clade</taxon>
        <taxon>Lecanoromycetidae</taxon>
        <taxon>Caliciales</taxon>
        <taxon>Physciaceae</taxon>
        <taxon>Heterodermia</taxon>
    </lineage>
</organism>
<feature type="compositionally biased region" description="Polar residues" evidence="1">
    <location>
        <begin position="13"/>
        <end position="25"/>
    </location>
</feature>
<evidence type="ECO:0000256" key="1">
    <source>
        <dbReference type="SAM" id="MobiDB-lite"/>
    </source>
</evidence>
<evidence type="ECO:0000313" key="2">
    <source>
        <dbReference type="EMBL" id="CAF9939647.1"/>
    </source>
</evidence>
<gene>
    <name evidence="2" type="ORF">HETSPECPRED_001843</name>
</gene>
<dbReference type="Proteomes" id="UP000664521">
    <property type="component" value="Unassembled WGS sequence"/>
</dbReference>
<reference evidence="2" key="1">
    <citation type="submission" date="2021-03" db="EMBL/GenBank/DDBJ databases">
        <authorList>
            <person name="Tagirdzhanova G."/>
        </authorList>
    </citation>
    <scope>NUCLEOTIDE SEQUENCE</scope>
</reference>